<gene>
    <name evidence="1" type="ORF">EV653_2249</name>
</gene>
<sequence>MSPDHSVFAADGAYLDRLAHSARLDSWRTEELAAALALVDDEIGERPEPPDGEPRVLNIRFQIYRQRLRRELDQRVTPR</sequence>
<protein>
    <submittedName>
        <fullName evidence="1">Uncharacterized protein</fullName>
    </submittedName>
</protein>
<reference evidence="1 2" key="1">
    <citation type="submission" date="2019-03" db="EMBL/GenBank/DDBJ databases">
        <title>Genomic Encyclopedia of Type Strains, Phase III (KMG-III): the genomes of soil and plant-associated and newly described type strains.</title>
        <authorList>
            <person name="Whitman W."/>
        </authorList>
    </citation>
    <scope>NUCLEOTIDE SEQUENCE [LARGE SCALE GENOMIC DNA]</scope>
    <source>
        <strain evidence="1 2">VKM Ac-2573</strain>
    </source>
</reference>
<dbReference type="AlphaFoldDB" id="A0A4R8CM30"/>
<dbReference type="OrthoDB" id="3831287at2"/>
<dbReference type="EMBL" id="SODP01000001">
    <property type="protein sequence ID" value="TDW77085.1"/>
    <property type="molecule type" value="Genomic_DNA"/>
</dbReference>
<evidence type="ECO:0000313" key="2">
    <source>
        <dbReference type="Proteomes" id="UP000295146"/>
    </source>
</evidence>
<evidence type="ECO:0000313" key="1">
    <source>
        <dbReference type="EMBL" id="TDW77085.1"/>
    </source>
</evidence>
<organism evidence="1 2">
    <name type="scientific">Kribbella pratensis</name>
    <dbReference type="NCBI Taxonomy" id="2512112"/>
    <lineage>
        <taxon>Bacteria</taxon>
        <taxon>Bacillati</taxon>
        <taxon>Actinomycetota</taxon>
        <taxon>Actinomycetes</taxon>
        <taxon>Propionibacteriales</taxon>
        <taxon>Kribbellaceae</taxon>
        <taxon>Kribbella</taxon>
    </lineage>
</organism>
<keyword evidence="2" id="KW-1185">Reference proteome</keyword>
<proteinExistence type="predicted"/>
<name>A0A4R8CM30_9ACTN</name>
<dbReference type="RefSeq" id="WP_134101105.1">
    <property type="nucleotide sequence ID" value="NZ_SODP01000001.1"/>
</dbReference>
<comment type="caution">
    <text evidence="1">The sequence shown here is derived from an EMBL/GenBank/DDBJ whole genome shotgun (WGS) entry which is preliminary data.</text>
</comment>
<accession>A0A4R8CM30</accession>
<dbReference type="Proteomes" id="UP000295146">
    <property type="component" value="Unassembled WGS sequence"/>
</dbReference>